<dbReference type="STRING" id="3775.A0A1Q3B5E7"/>
<dbReference type="PANTHER" id="PTHR45868">
    <property type="entry name" value="HEAVY METAL-ASSOCIATED ISOPRENYLATED PLANT PROTEIN 33-RELATED"/>
    <property type="match status" value="1"/>
</dbReference>
<protein>
    <submittedName>
        <fullName evidence="8">HMA domain-containing protein</fullName>
    </submittedName>
</protein>
<dbReference type="SUPFAM" id="SSF55008">
    <property type="entry name" value="HMA, heavy metal-associated domain"/>
    <property type="match status" value="1"/>
</dbReference>
<dbReference type="PROSITE" id="PS50846">
    <property type="entry name" value="HMA_2"/>
    <property type="match status" value="1"/>
</dbReference>
<feature type="compositionally biased region" description="Basic and acidic residues" evidence="6">
    <location>
        <begin position="131"/>
        <end position="145"/>
    </location>
</feature>
<dbReference type="OrthoDB" id="689350at2759"/>
<evidence type="ECO:0000256" key="4">
    <source>
        <dbReference type="ARBA" id="ARBA00023289"/>
    </source>
</evidence>
<feature type="domain" description="HMA" evidence="7">
    <location>
        <begin position="10"/>
        <end position="73"/>
    </location>
</feature>
<evidence type="ECO:0000256" key="6">
    <source>
        <dbReference type="SAM" id="MobiDB-lite"/>
    </source>
</evidence>
<feature type="compositionally biased region" description="Basic and acidic residues" evidence="6">
    <location>
        <begin position="96"/>
        <end position="110"/>
    </location>
</feature>
<dbReference type="FunFam" id="3.30.70.100:FF:000008">
    <property type="entry name" value="Copper transport protein ATOX1"/>
    <property type="match status" value="1"/>
</dbReference>
<dbReference type="InterPro" id="IPR036163">
    <property type="entry name" value="HMA_dom_sf"/>
</dbReference>
<comment type="similarity">
    <text evidence="5">Belongs to the HIPP family.</text>
</comment>
<dbReference type="Proteomes" id="UP000187406">
    <property type="component" value="Unassembled WGS sequence"/>
</dbReference>
<feature type="region of interest" description="Disordered" evidence="6">
    <location>
        <begin position="215"/>
        <end position="328"/>
    </location>
</feature>
<comment type="caution">
    <text evidence="8">The sequence shown here is derived from an EMBL/GenBank/DDBJ whole genome shotgun (WGS) entry which is preliminary data.</text>
</comment>
<evidence type="ECO:0000256" key="1">
    <source>
        <dbReference type="ARBA" id="ARBA00022481"/>
    </source>
</evidence>
<dbReference type="Gene3D" id="3.30.70.100">
    <property type="match status" value="1"/>
</dbReference>
<sequence>MNKQDLMKMQQTCVLRVNIHCDGCKMKVKKLLQKIDGVYTTSINAEQGKVTVTGNVDPARLISKLEKSGKHAELWGVQKGSNNYQNQFNNQFMNMKIDHGKGGKDNKSQKDGNNQQKGGQQGRHQMQQMKGSKDLKLPSNKDQKSVKFSLPEDEFDASDDEFDEFDEYDDESDDNEEFGHGPHGNHLPNKMVPMMGKGHGPQGMMNEHVMINGKKGGDGGNGKKGGLIDIPISMKGMGGNYDSKSKNGKGGKKGENNKGGKQNKEGKDKNSGKSSGGFFGFCKKSKKVGDDTKNSVNNGSAGKGGGNNNGNGPKKSGGKNDGVHDLNKKRNGEYHDIEELNHSHHSKGHGGGKNVGHMGQKNLGHMGPKNMDQMGPNNMGQMGNYSMGHMGGFPAVQGLPAPAAAMNGGYYQGMMGPGPGNPYNQQQQHMAMMMNQQRMNGNDMYQPMMYTRPHPAVNYGPPMHPYVADPFTHMFSDENTASCSIM</sequence>
<keyword evidence="2" id="KW-0479">Metal-binding</keyword>
<dbReference type="GO" id="GO:0046872">
    <property type="term" value="F:metal ion binding"/>
    <property type="evidence" value="ECO:0007669"/>
    <property type="project" value="UniProtKB-KW"/>
</dbReference>
<feature type="region of interest" description="Disordered" evidence="6">
    <location>
        <begin position="95"/>
        <end position="188"/>
    </location>
</feature>
<feature type="compositionally biased region" description="Acidic residues" evidence="6">
    <location>
        <begin position="151"/>
        <end position="176"/>
    </location>
</feature>
<dbReference type="InterPro" id="IPR006121">
    <property type="entry name" value="HMA_dom"/>
</dbReference>
<gene>
    <name evidence="8" type="ORF">CFOL_v3_06710</name>
</gene>
<evidence type="ECO:0000313" key="8">
    <source>
        <dbReference type="EMBL" id="GAV63190.1"/>
    </source>
</evidence>
<dbReference type="AlphaFoldDB" id="A0A1Q3B5E7"/>
<accession>A0A1Q3B5E7</accession>
<feature type="compositionally biased region" description="Low complexity" evidence="6">
    <location>
        <begin position="111"/>
        <end position="130"/>
    </location>
</feature>
<evidence type="ECO:0000313" key="9">
    <source>
        <dbReference type="Proteomes" id="UP000187406"/>
    </source>
</evidence>
<proteinExistence type="inferred from homology"/>
<dbReference type="Pfam" id="PF00403">
    <property type="entry name" value="HMA"/>
    <property type="match status" value="1"/>
</dbReference>
<name>A0A1Q3B5E7_CEPFO</name>
<dbReference type="CDD" id="cd00371">
    <property type="entry name" value="HMA"/>
    <property type="match status" value="1"/>
</dbReference>
<keyword evidence="1" id="KW-0488">Methylation</keyword>
<keyword evidence="4" id="KW-0636">Prenylation</keyword>
<dbReference type="PANTHER" id="PTHR45868:SF83">
    <property type="entry name" value="HEAVY METAL-ASSOCIATED ISOPRENYLATED PLANT PROTEIN 33"/>
    <property type="match status" value="1"/>
</dbReference>
<feature type="compositionally biased region" description="Basic and acidic residues" evidence="6">
    <location>
        <begin position="252"/>
        <end position="271"/>
    </location>
</feature>
<evidence type="ECO:0000256" key="5">
    <source>
        <dbReference type="ARBA" id="ARBA00024045"/>
    </source>
</evidence>
<keyword evidence="9" id="KW-1185">Reference proteome</keyword>
<keyword evidence="3" id="KW-0449">Lipoprotein</keyword>
<reference evidence="9" key="1">
    <citation type="submission" date="2016-04" db="EMBL/GenBank/DDBJ databases">
        <title>Cephalotus genome sequencing.</title>
        <authorList>
            <person name="Fukushima K."/>
            <person name="Hasebe M."/>
            <person name="Fang X."/>
        </authorList>
    </citation>
    <scope>NUCLEOTIDE SEQUENCE [LARGE SCALE GENOMIC DNA]</scope>
    <source>
        <strain evidence="9">cv. St1</strain>
    </source>
</reference>
<evidence type="ECO:0000256" key="3">
    <source>
        <dbReference type="ARBA" id="ARBA00023288"/>
    </source>
</evidence>
<dbReference type="InParanoid" id="A0A1Q3B5E7"/>
<dbReference type="EMBL" id="BDDD01000298">
    <property type="protein sequence ID" value="GAV63190.1"/>
    <property type="molecule type" value="Genomic_DNA"/>
</dbReference>
<evidence type="ECO:0000256" key="2">
    <source>
        <dbReference type="ARBA" id="ARBA00022723"/>
    </source>
</evidence>
<evidence type="ECO:0000259" key="7">
    <source>
        <dbReference type="PROSITE" id="PS50846"/>
    </source>
</evidence>
<organism evidence="8 9">
    <name type="scientific">Cephalotus follicularis</name>
    <name type="common">Albany pitcher plant</name>
    <dbReference type="NCBI Taxonomy" id="3775"/>
    <lineage>
        <taxon>Eukaryota</taxon>
        <taxon>Viridiplantae</taxon>
        <taxon>Streptophyta</taxon>
        <taxon>Embryophyta</taxon>
        <taxon>Tracheophyta</taxon>
        <taxon>Spermatophyta</taxon>
        <taxon>Magnoliopsida</taxon>
        <taxon>eudicotyledons</taxon>
        <taxon>Gunneridae</taxon>
        <taxon>Pentapetalae</taxon>
        <taxon>rosids</taxon>
        <taxon>fabids</taxon>
        <taxon>Oxalidales</taxon>
        <taxon>Cephalotaceae</taxon>
        <taxon>Cephalotus</taxon>
    </lineage>
</organism>